<evidence type="ECO:0000313" key="2">
    <source>
        <dbReference type="EMBL" id="QCS43646.1"/>
    </source>
</evidence>
<proteinExistence type="predicted"/>
<name>A0A4V1G003_9EURY</name>
<evidence type="ECO:0000256" key="1">
    <source>
        <dbReference type="SAM" id="MobiDB-lite"/>
    </source>
</evidence>
<organism evidence="2 3">
    <name type="scientific">Natrinema versiforme</name>
    <dbReference type="NCBI Taxonomy" id="88724"/>
    <lineage>
        <taxon>Archaea</taxon>
        <taxon>Methanobacteriati</taxon>
        <taxon>Methanobacteriota</taxon>
        <taxon>Stenosarchaea group</taxon>
        <taxon>Halobacteria</taxon>
        <taxon>Halobacteriales</taxon>
        <taxon>Natrialbaceae</taxon>
        <taxon>Natrinema</taxon>
    </lineage>
</organism>
<reference evidence="3" key="1">
    <citation type="submission" date="2019-05" db="EMBL/GenBank/DDBJ databases">
        <title>Genome sequence and methylation pattern of the halophilic Archaeon Natrinema versiforme BOL5-4.</title>
        <authorList>
            <person name="DasSarma P."/>
            <person name="Anton B.P."/>
            <person name="DasSarma S.L."/>
            <person name="Martinez F.L."/>
            <person name="Guzman D."/>
            <person name="Roberts R.J."/>
            <person name="DasSarma S."/>
        </authorList>
    </citation>
    <scope>NUCLEOTIDE SEQUENCE [LARGE SCALE GENOMIC DNA]</scope>
    <source>
        <strain evidence="3">BOL5-4</strain>
    </source>
</reference>
<gene>
    <name evidence="2" type="ORF">FEJ81_15285</name>
</gene>
<feature type="region of interest" description="Disordered" evidence="1">
    <location>
        <begin position="373"/>
        <end position="412"/>
    </location>
</feature>
<dbReference type="AlphaFoldDB" id="A0A4V1G003"/>
<protein>
    <submittedName>
        <fullName evidence="2">Uncharacterized protein</fullName>
    </submittedName>
</protein>
<dbReference type="GeneID" id="40266664"/>
<evidence type="ECO:0000313" key="3">
    <source>
        <dbReference type="Proteomes" id="UP000302218"/>
    </source>
</evidence>
<dbReference type="KEGG" id="nvr:FEJ81_15285"/>
<dbReference type="RefSeq" id="WP_138246099.1">
    <property type="nucleotide sequence ID" value="NZ_CP040330.1"/>
</dbReference>
<dbReference type="OrthoDB" id="351356at2157"/>
<accession>A0A4V1G003</accession>
<dbReference type="EMBL" id="CP040330">
    <property type="protein sequence ID" value="QCS43646.1"/>
    <property type="molecule type" value="Genomic_DNA"/>
</dbReference>
<sequence length="412" mass="45809">MTGEYDEETVEKYLTAARSTDNDRVDVQVEALLNRLVERVKAVDKKWKWLDEVGNVKEALARFAEETGDPGAVIEHVDEYGNDYANDTGQKVSTGTITGDMLDKVRELDRETRAESGEEFEIDGDGIGFDRYLEEHLVRVVQLRNTDHVSNVTTRFEFDDGTEIECGEDHLYWEPFFRAVAPHTQIDSGVMREFASQQATTRIPDDAGDVTDTNSHAYSLYCKLSLGPEERPWSKNTDLWDKAIKDLIKEYGTETVSTGPRTEAWENLQGKIGAARATANLDDAVEHAEVYVDEDLDEVWVPTSMAATVVEDVEIDRQDLQMELAKRGVDSDHLSGDKLGFKVTRNGSFQRFWRFDATHEATPEPREVVDTISTGGASNIGGSSGTAAADGGTYGRDPTGDEDSDENRGDGE</sequence>
<dbReference type="Proteomes" id="UP000302218">
    <property type="component" value="Chromosome"/>
</dbReference>